<name>A0A9J5XRA6_SOLCO</name>
<gene>
    <name evidence="1" type="ORF">H5410_040577</name>
</gene>
<sequence>MKRTRVHVVCFGNHKDSRVGWWEPGVGARYGRGWVRTFLWTGGVTVSKKALVSWENICLPGAARGLNVMNLCTWNDATILKLLLDIDKKKDCLWVQWVHSYYIKAGDMYQVRVQ</sequence>
<evidence type="ECO:0000313" key="1">
    <source>
        <dbReference type="EMBL" id="KAG5590063.1"/>
    </source>
</evidence>
<proteinExistence type="predicted"/>
<dbReference type="EMBL" id="JACXVP010000008">
    <property type="protein sequence ID" value="KAG5590063.1"/>
    <property type="molecule type" value="Genomic_DNA"/>
</dbReference>
<reference evidence="1 2" key="1">
    <citation type="submission" date="2020-09" db="EMBL/GenBank/DDBJ databases">
        <title>De no assembly of potato wild relative species, Solanum commersonii.</title>
        <authorList>
            <person name="Cho K."/>
        </authorList>
    </citation>
    <scope>NUCLEOTIDE SEQUENCE [LARGE SCALE GENOMIC DNA]</scope>
    <source>
        <strain evidence="1">LZ3.2</strain>
        <tissue evidence="1">Leaf</tissue>
    </source>
</reference>
<keyword evidence="2" id="KW-1185">Reference proteome</keyword>
<organism evidence="1 2">
    <name type="scientific">Solanum commersonii</name>
    <name type="common">Commerson's wild potato</name>
    <name type="synonym">Commerson's nightshade</name>
    <dbReference type="NCBI Taxonomy" id="4109"/>
    <lineage>
        <taxon>Eukaryota</taxon>
        <taxon>Viridiplantae</taxon>
        <taxon>Streptophyta</taxon>
        <taxon>Embryophyta</taxon>
        <taxon>Tracheophyta</taxon>
        <taxon>Spermatophyta</taxon>
        <taxon>Magnoliopsida</taxon>
        <taxon>eudicotyledons</taxon>
        <taxon>Gunneridae</taxon>
        <taxon>Pentapetalae</taxon>
        <taxon>asterids</taxon>
        <taxon>lamiids</taxon>
        <taxon>Solanales</taxon>
        <taxon>Solanaceae</taxon>
        <taxon>Solanoideae</taxon>
        <taxon>Solaneae</taxon>
        <taxon>Solanum</taxon>
    </lineage>
</organism>
<dbReference type="AlphaFoldDB" id="A0A9J5XRA6"/>
<comment type="caution">
    <text evidence="1">The sequence shown here is derived from an EMBL/GenBank/DDBJ whole genome shotgun (WGS) entry which is preliminary data.</text>
</comment>
<dbReference type="OrthoDB" id="1305699at2759"/>
<protein>
    <submittedName>
        <fullName evidence="1">Uncharacterized protein</fullName>
    </submittedName>
</protein>
<dbReference type="Proteomes" id="UP000824120">
    <property type="component" value="Chromosome 8"/>
</dbReference>
<evidence type="ECO:0000313" key="2">
    <source>
        <dbReference type="Proteomes" id="UP000824120"/>
    </source>
</evidence>
<accession>A0A9J5XRA6</accession>